<dbReference type="AlphaFoldDB" id="A0A561QSM1"/>
<organism evidence="1 2">
    <name type="scientific">Neorhizobium alkalisoli</name>
    <dbReference type="NCBI Taxonomy" id="528178"/>
    <lineage>
        <taxon>Bacteria</taxon>
        <taxon>Pseudomonadati</taxon>
        <taxon>Pseudomonadota</taxon>
        <taxon>Alphaproteobacteria</taxon>
        <taxon>Hyphomicrobiales</taxon>
        <taxon>Rhizobiaceae</taxon>
        <taxon>Rhizobium/Agrobacterium group</taxon>
        <taxon>Neorhizobium</taxon>
    </lineage>
</organism>
<accession>A0A561QSM1</accession>
<dbReference type="OrthoDB" id="8083719at2"/>
<protein>
    <submittedName>
        <fullName evidence="1">Uncharacterized protein</fullName>
    </submittedName>
</protein>
<proteinExistence type="predicted"/>
<gene>
    <name evidence="1" type="ORF">FHW37_104596</name>
</gene>
<reference evidence="1 2" key="1">
    <citation type="submission" date="2019-06" db="EMBL/GenBank/DDBJ databases">
        <title>Sorghum-associated microbial communities from plants grown in Nebraska, USA.</title>
        <authorList>
            <person name="Schachtman D."/>
        </authorList>
    </citation>
    <scope>NUCLEOTIDE SEQUENCE [LARGE SCALE GENOMIC DNA]</scope>
    <source>
        <strain evidence="1 2">1225</strain>
    </source>
</reference>
<keyword evidence="2" id="KW-1185">Reference proteome</keyword>
<dbReference type="EMBL" id="VIWP01000004">
    <property type="protein sequence ID" value="TWF53317.1"/>
    <property type="molecule type" value="Genomic_DNA"/>
</dbReference>
<evidence type="ECO:0000313" key="1">
    <source>
        <dbReference type="EMBL" id="TWF53317.1"/>
    </source>
</evidence>
<dbReference type="Proteomes" id="UP000320653">
    <property type="component" value="Unassembled WGS sequence"/>
</dbReference>
<sequence length="82" mass="9274">MRVLYCHPTRESGPKDCVAFVDIELNEHIRLYGLRLLRQPDGAHYLFAPQAGHRRTATFSKPMAERLTALAVEAIKVARNGQ</sequence>
<comment type="caution">
    <text evidence="1">The sequence shown here is derived from an EMBL/GenBank/DDBJ whole genome shotgun (WGS) entry which is preliminary data.</text>
</comment>
<name>A0A561QSM1_9HYPH</name>
<evidence type="ECO:0000313" key="2">
    <source>
        <dbReference type="Proteomes" id="UP000320653"/>
    </source>
</evidence>